<feature type="transmembrane region" description="Helical" evidence="9">
    <location>
        <begin position="55"/>
        <end position="78"/>
    </location>
</feature>
<comment type="caution">
    <text evidence="11">The sequence shown here is derived from an EMBL/GenBank/DDBJ whole genome shotgun (WGS) entry which is preliminary data.</text>
</comment>
<feature type="domain" description="Major facilitator superfamily (MFS) profile" evidence="10">
    <location>
        <begin position="17"/>
        <end position="430"/>
    </location>
</feature>
<evidence type="ECO:0000313" key="12">
    <source>
        <dbReference type="Proteomes" id="UP000806528"/>
    </source>
</evidence>
<dbReference type="InterPro" id="IPR005829">
    <property type="entry name" value="Sugar_transporter_CS"/>
</dbReference>
<evidence type="ECO:0000256" key="6">
    <source>
        <dbReference type="ARBA" id="ARBA00022847"/>
    </source>
</evidence>
<evidence type="ECO:0000256" key="4">
    <source>
        <dbReference type="ARBA" id="ARBA00022475"/>
    </source>
</evidence>
<dbReference type="RefSeq" id="WP_193121847.1">
    <property type="nucleotide sequence ID" value="NZ_JADBGI010000008.1"/>
</dbReference>
<evidence type="ECO:0000256" key="2">
    <source>
        <dbReference type="ARBA" id="ARBA00008240"/>
    </source>
</evidence>
<evidence type="ECO:0000256" key="3">
    <source>
        <dbReference type="ARBA" id="ARBA00022448"/>
    </source>
</evidence>
<evidence type="ECO:0000259" key="10">
    <source>
        <dbReference type="PROSITE" id="PS50850"/>
    </source>
</evidence>
<dbReference type="SUPFAM" id="SSF103473">
    <property type="entry name" value="MFS general substrate transporter"/>
    <property type="match status" value="1"/>
</dbReference>
<keyword evidence="4" id="KW-1003">Cell membrane</keyword>
<feature type="transmembrane region" description="Helical" evidence="9">
    <location>
        <begin position="246"/>
        <end position="270"/>
    </location>
</feature>
<keyword evidence="6" id="KW-0769">Symport</keyword>
<comment type="similarity">
    <text evidence="2">Belongs to the major facilitator superfamily. Metabolite:H+ Symporter (MHS) family (TC 2.A.1.6) family.</text>
</comment>
<comment type="subcellular location">
    <subcellularLocation>
        <location evidence="1">Cell membrane</location>
        <topology evidence="1">Multi-pass membrane protein</topology>
    </subcellularLocation>
</comment>
<dbReference type="Gene3D" id="1.20.1250.20">
    <property type="entry name" value="MFS general substrate transporter like domains"/>
    <property type="match status" value="2"/>
</dbReference>
<feature type="transmembrane region" description="Helical" evidence="9">
    <location>
        <begin position="313"/>
        <end position="332"/>
    </location>
</feature>
<gene>
    <name evidence="11" type="ORF">IDM40_10960</name>
</gene>
<feature type="transmembrane region" description="Helical" evidence="9">
    <location>
        <begin position="116"/>
        <end position="139"/>
    </location>
</feature>
<evidence type="ECO:0000256" key="1">
    <source>
        <dbReference type="ARBA" id="ARBA00004651"/>
    </source>
</evidence>
<feature type="transmembrane region" description="Helical" evidence="9">
    <location>
        <begin position="282"/>
        <end position="301"/>
    </location>
</feature>
<dbReference type="InterPro" id="IPR020846">
    <property type="entry name" value="MFS_dom"/>
</dbReference>
<evidence type="ECO:0000256" key="9">
    <source>
        <dbReference type="SAM" id="Phobius"/>
    </source>
</evidence>
<evidence type="ECO:0000256" key="5">
    <source>
        <dbReference type="ARBA" id="ARBA00022692"/>
    </source>
</evidence>
<keyword evidence="3" id="KW-0813">Transport</keyword>
<dbReference type="InterPro" id="IPR011701">
    <property type="entry name" value="MFS"/>
</dbReference>
<dbReference type="PANTHER" id="PTHR43528:SF1">
    <property type="entry name" value="ALPHA-KETOGLUTARATE PERMEASE"/>
    <property type="match status" value="1"/>
</dbReference>
<dbReference type="EMBL" id="JADBGI010000008">
    <property type="protein sequence ID" value="MBE2999219.1"/>
    <property type="molecule type" value="Genomic_DNA"/>
</dbReference>
<feature type="transmembrane region" description="Helical" evidence="9">
    <location>
        <begin position="344"/>
        <end position="363"/>
    </location>
</feature>
<organism evidence="11 12">
    <name type="scientific">Nocardiopsis coralli</name>
    <dbReference type="NCBI Taxonomy" id="2772213"/>
    <lineage>
        <taxon>Bacteria</taxon>
        <taxon>Bacillati</taxon>
        <taxon>Actinomycetota</taxon>
        <taxon>Actinomycetes</taxon>
        <taxon>Streptosporangiales</taxon>
        <taxon>Nocardiopsidaceae</taxon>
        <taxon>Nocardiopsis</taxon>
    </lineage>
</organism>
<feature type="transmembrane region" description="Helical" evidence="9">
    <location>
        <begin position="32"/>
        <end position="49"/>
    </location>
</feature>
<evidence type="ECO:0000313" key="11">
    <source>
        <dbReference type="EMBL" id="MBE2999219.1"/>
    </source>
</evidence>
<keyword evidence="8 9" id="KW-0472">Membrane</keyword>
<reference evidence="11 12" key="1">
    <citation type="submission" date="2020-09" db="EMBL/GenBank/DDBJ databases">
        <title>Diversity and distribution of actinomycetes associated with coral in the coast of Hainan.</title>
        <authorList>
            <person name="Li F."/>
        </authorList>
    </citation>
    <scope>NUCLEOTIDE SEQUENCE [LARGE SCALE GENOMIC DNA]</scope>
    <source>
        <strain evidence="11 12">HNM0947</strain>
    </source>
</reference>
<name>A0ABR9P5U6_9ACTN</name>
<feature type="transmembrane region" description="Helical" evidence="9">
    <location>
        <begin position="160"/>
        <end position="181"/>
    </location>
</feature>
<dbReference type="Proteomes" id="UP000806528">
    <property type="component" value="Unassembled WGS sequence"/>
</dbReference>
<dbReference type="InterPro" id="IPR036259">
    <property type="entry name" value="MFS_trans_sf"/>
</dbReference>
<feature type="transmembrane region" description="Helical" evidence="9">
    <location>
        <begin position="375"/>
        <end position="395"/>
    </location>
</feature>
<proteinExistence type="inferred from homology"/>
<feature type="transmembrane region" description="Helical" evidence="9">
    <location>
        <begin position="407"/>
        <end position="425"/>
    </location>
</feature>
<dbReference type="PROSITE" id="PS50850">
    <property type="entry name" value="MFS"/>
    <property type="match status" value="1"/>
</dbReference>
<dbReference type="Pfam" id="PF07690">
    <property type="entry name" value="MFS_1"/>
    <property type="match status" value="1"/>
</dbReference>
<feature type="transmembrane region" description="Helical" evidence="9">
    <location>
        <begin position="193"/>
        <end position="210"/>
    </location>
</feature>
<evidence type="ECO:0000256" key="8">
    <source>
        <dbReference type="ARBA" id="ARBA00023136"/>
    </source>
</evidence>
<keyword evidence="12" id="KW-1185">Reference proteome</keyword>
<sequence>MSTASATDVPLRVRRKAVFAASLGNFIEWFEFTLYGFFAAIIALNFFTFDGGEPSLVATFAAFGVSFVFRPLGAVVFAHFGDRTGRRTTLSVAVISMSLATFAIGVAPSYETAGVLAPVLLVLARLVQGFSAGGEFGGATSYMVEYAPKDRRAFYGSWQFFTQLFAGLCAAGTGAGLAAVLTEADLVEWGWRVPFVLTLPLGLIGLYLRLKLDETPEFAESREAPRSEAPGRTPILVALRDHWRSLVTLIGMMITGTTTIYMMQAFWPAFLVEQVGMRHSDMYGAMAAGIGANLVLIPLWAVVSDRIGRRKPFLVATPVLLLLVAVPVYWLLLQGEFATTLAGYLLVALAGSPMMGVLATAMADSFPTAVRYSGLSLAYSLAVSIFGGFTPLVLSSMVEGTGDLMSPAYYLMATAVVSVVAAALFREPVPDAETEAEPEPAPGRSS</sequence>
<protein>
    <submittedName>
        <fullName evidence="11">MFS transporter</fullName>
    </submittedName>
</protein>
<accession>A0ABR9P5U6</accession>
<evidence type="ECO:0000256" key="7">
    <source>
        <dbReference type="ARBA" id="ARBA00022989"/>
    </source>
</evidence>
<feature type="transmembrane region" description="Helical" evidence="9">
    <location>
        <begin position="90"/>
        <end position="110"/>
    </location>
</feature>
<keyword evidence="7 9" id="KW-1133">Transmembrane helix</keyword>
<dbReference type="PROSITE" id="PS00217">
    <property type="entry name" value="SUGAR_TRANSPORT_2"/>
    <property type="match status" value="1"/>
</dbReference>
<dbReference type="InterPro" id="IPR051084">
    <property type="entry name" value="H+-coupled_symporters"/>
</dbReference>
<dbReference type="PANTHER" id="PTHR43528">
    <property type="entry name" value="ALPHA-KETOGLUTARATE PERMEASE"/>
    <property type="match status" value="1"/>
</dbReference>
<keyword evidence="5 9" id="KW-0812">Transmembrane</keyword>